<dbReference type="Pfam" id="PF12697">
    <property type="entry name" value="Abhydrolase_6"/>
    <property type="match status" value="1"/>
</dbReference>
<dbReference type="PANTHER" id="PTHR37946:SF1">
    <property type="entry name" value="SLL1969 PROTEIN"/>
    <property type="match status" value="1"/>
</dbReference>
<dbReference type="Proteomes" id="UP000436522">
    <property type="component" value="Unassembled WGS sequence"/>
</dbReference>
<protein>
    <recommendedName>
        <fullName evidence="1">AB hydrolase-1 domain-containing protein</fullName>
    </recommendedName>
</protein>
<dbReference type="AlphaFoldDB" id="A0A640W108"/>
<evidence type="ECO:0000313" key="3">
    <source>
        <dbReference type="Proteomes" id="UP000436522"/>
    </source>
</evidence>
<keyword evidence="3" id="KW-1185">Reference proteome</keyword>
<name>A0A640W108_9RHOB</name>
<evidence type="ECO:0000313" key="2">
    <source>
        <dbReference type="EMBL" id="GFE52156.1"/>
    </source>
</evidence>
<proteinExistence type="predicted"/>
<dbReference type="Gene3D" id="3.40.50.1820">
    <property type="entry name" value="alpha/beta hydrolase"/>
    <property type="match status" value="1"/>
</dbReference>
<comment type="caution">
    <text evidence="2">The sequence shown here is derived from an EMBL/GenBank/DDBJ whole genome shotgun (WGS) entry which is preliminary data.</text>
</comment>
<organism evidence="2 3">
    <name type="scientific">Roseobacter cerasinus</name>
    <dbReference type="NCBI Taxonomy" id="2602289"/>
    <lineage>
        <taxon>Bacteria</taxon>
        <taxon>Pseudomonadati</taxon>
        <taxon>Pseudomonadota</taxon>
        <taxon>Alphaproteobacteria</taxon>
        <taxon>Rhodobacterales</taxon>
        <taxon>Roseobacteraceae</taxon>
        <taxon>Roseobacter</taxon>
    </lineage>
</organism>
<dbReference type="SUPFAM" id="SSF53474">
    <property type="entry name" value="alpha/beta-Hydrolases"/>
    <property type="match status" value="1"/>
</dbReference>
<dbReference type="InterPro" id="IPR000073">
    <property type="entry name" value="AB_hydrolase_1"/>
</dbReference>
<evidence type="ECO:0000259" key="1">
    <source>
        <dbReference type="Pfam" id="PF12697"/>
    </source>
</evidence>
<dbReference type="EMBL" id="BLIV01000010">
    <property type="protein sequence ID" value="GFE52156.1"/>
    <property type="molecule type" value="Genomic_DNA"/>
</dbReference>
<gene>
    <name evidence="2" type="ORF">So717_39090</name>
</gene>
<accession>A0A640W108</accession>
<sequence length="297" mass="31820">MPSEAACRWRHLTFCQMPVTLSFSHALNDTTSSFMTKAVRVLLAAVLLALAGTTAHAKCAVLLHGLARTELSFALMEAALNAEGYMVVRPGYPSTEAPVAELAKQTLPQAMARCGPRGKIDFVTHSMGGILLRQWVAETNAERIGRVVMLAPPNQGSEVVDALDDIEAFDWISGPAGAQLGTGVNDLPRQLPAVTFELGVIAGDQSLNPYFSSLIPGRDDGKVSVASTRVMGMNDHLVLPVTHTFMMNNPRVIAQTVAFLSTGRFDRSLTWFDAVLSQLGCPDGNCVPTVGEMIGRP</sequence>
<feature type="domain" description="AB hydrolase-1" evidence="1">
    <location>
        <begin position="61"/>
        <end position="192"/>
    </location>
</feature>
<dbReference type="PANTHER" id="PTHR37946">
    <property type="entry name" value="SLL1969 PROTEIN"/>
    <property type="match status" value="1"/>
</dbReference>
<dbReference type="InterPro" id="IPR029058">
    <property type="entry name" value="AB_hydrolase_fold"/>
</dbReference>
<reference evidence="2 3" key="1">
    <citation type="submission" date="2019-12" db="EMBL/GenBank/DDBJ databases">
        <title>Roseobacter cerasinus sp. nov., isolated from seawater around aquaculture.</title>
        <authorList>
            <person name="Muramatsu S."/>
            <person name="Takabe Y."/>
            <person name="Mori K."/>
            <person name="Takaichi S."/>
            <person name="Hanada S."/>
        </authorList>
    </citation>
    <scope>NUCLEOTIDE SEQUENCE [LARGE SCALE GENOMIC DNA]</scope>
    <source>
        <strain evidence="2 3">AI77</strain>
    </source>
</reference>